<dbReference type="EMBL" id="OZ034817">
    <property type="protein sequence ID" value="CAL1382029.1"/>
    <property type="molecule type" value="Genomic_DNA"/>
</dbReference>
<evidence type="ECO:0000313" key="3">
    <source>
        <dbReference type="Proteomes" id="UP001497516"/>
    </source>
</evidence>
<proteinExistence type="predicted"/>
<name>A0AAV2E883_9ROSI</name>
<sequence length="73" mass="7738">MPMKDSPCTIAATASWSSELTRASSTPGTETSSSHGSPRPLLNHFPKEGKPSTRTIRTLSITLPSHDEVQGSS</sequence>
<dbReference type="AlphaFoldDB" id="A0AAV2E883"/>
<accession>A0AAV2E883</accession>
<organism evidence="2 3">
    <name type="scientific">Linum trigynum</name>
    <dbReference type="NCBI Taxonomy" id="586398"/>
    <lineage>
        <taxon>Eukaryota</taxon>
        <taxon>Viridiplantae</taxon>
        <taxon>Streptophyta</taxon>
        <taxon>Embryophyta</taxon>
        <taxon>Tracheophyta</taxon>
        <taxon>Spermatophyta</taxon>
        <taxon>Magnoliopsida</taxon>
        <taxon>eudicotyledons</taxon>
        <taxon>Gunneridae</taxon>
        <taxon>Pentapetalae</taxon>
        <taxon>rosids</taxon>
        <taxon>fabids</taxon>
        <taxon>Malpighiales</taxon>
        <taxon>Linaceae</taxon>
        <taxon>Linum</taxon>
    </lineage>
</organism>
<keyword evidence="3" id="KW-1185">Reference proteome</keyword>
<dbReference type="Proteomes" id="UP001497516">
    <property type="component" value="Chromosome 4"/>
</dbReference>
<evidence type="ECO:0000256" key="1">
    <source>
        <dbReference type="SAM" id="MobiDB-lite"/>
    </source>
</evidence>
<gene>
    <name evidence="2" type="ORF">LTRI10_LOCUS23375</name>
</gene>
<feature type="region of interest" description="Disordered" evidence="1">
    <location>
        <begin position="1"/>
        <end position="54"/>
    </location>
</feature>
<protein>
    <submittedName>
        <fullName evidence="2">Uncharacterized protein</fullName>
    </submittedName>
</protein>
<reference evidence="2 3" key="1">
    <citation type="submission" date="2024-04" db="EMBL/GenBank/DDBJ databases">
        <authorList>
            <person name="Fracassetti M."/>
        </authorList>
    </citation>
    <scope>NUCLEOTIDE SEQUENCE [LARGE SCALE GENOMIC DNA]</scope>
</reference>
<evidence type="ECO:0000313" key="2">
    <source>
        <dbReference type="EMBL" id="CAL1382029.1"/>
    </source>
</evidence>
<feature type="compositionally biased region" description="Polar residues" evidence="1">
    <location>
        <begin position="12"/>
        <end position="36"/>
    </location>
</feature>